<gene>
    <name evidence="18" type="ORF">O3P69_005660</name>
</gene>
<evidence type="ECO:0000313" key="18">
    <source>
        <dbReference type="EMBL" id="KAK8395721.1"/>
    </source>
</evidence>
<evidence type="ECO:0000259" key="17">
    <source>
        <dbReference type="SMART" id="SM00472"/>
    </source>
</evidence>
<dbReference type="Pfam" id="PF02366">
    <property type="entry name" value="PMT"/>
    <property type="match status" value="1"/>
</dbReference>
<comment type="catalytic activity">
    <reaction evidence="14">
        <text>a di-trans,poly-cis-dolichyl beta-D-mannosyl phosphate + L-seryl-[protein] = 3-O-(alpha-D-mannosyl)-L-seryl-[protein] + a di-trans,poly-cis-dolichyl phosphate + H(+)</text>
        <dbReference type="Rhea" id="RHEA:17377"/>
        <dbReference type="Rhea" id="RHEA-COMP:9863"/>
        <dbReference type="Rhea" id="RHEA-COMP:13546"/>
        <dbReference type="Rhea" id="RHEA-COMP:19498"/>
        <dbReference type="Rhea" id="RHEA-COMP:19501"/>
        <dbReference type="ChEBI" id="CHEBI:15378"/>
        <dbReference type="ChEBI" id="CHEBI:29999"/>
        <dbReference type="ChEBI" id="CHEBI:57683"/>
        <dbReference type="ChEBI" id="CHEBI:58211"/>
        <dbReference type="ChEBI" id="CHEBI:137321"/>
        <dbReference type="EC" id="2.4.1.109"/>
    </reaction>
</comment>
<keyword evidence="19" id="KW-1185">Reference proteome</keyword>
<name>A0AAW0U9V7_SCYPA</name>
<evidence type="ECO:0000256" key="10">
    <source>
        <dbReference type="ARBA" id="ARBA00022989"/>
    </source>
</evidence>
<evidence type="ECO:0000256" key="3">
    <source>
        <dbReference type="ARBA" id="ARBA00007222"/>
    </source>
</evidence>
<feature type="domain" description="MIR" evidence="17">
    <location>
        <begin position="331"/>
        <end position="403"/>
    </location>
</feature>
<evidence type="ECO:0000256" key="14">
    <source>
        <dbReference type="ARBA" id="ARBA00045102"/>
    </source>
</evidence>
<evidence type="ECO:0000256" key="6">
    <source>
        <dbReference type="ARBA" id="ARBA00022679"/>
    </source>
</evidence>
<dbReference type="EMBL" id="JARAKH010000017">
    <property type="protein sequence ID" value="KAK8395721.1"/>
    <property type="molecule type" value="Genomic_DNA"/>
</dbReference>
<dbReference type="Gene3D" id="2.80.10.50">
    <property type="match status" value="1"/>
</dbReference>
<feature type="compositionally biased region" description="Low complexity" evidence="15">
    <location>
        <begin position="408"/>
        <end position="417"/>
    </location>
</feature>
<feature type="domain" description="MIR" evidence="17">
    <location>
        <begin position="259"/>
        <end position="316"/>
    </location>
</feature>
<keyword evidence="9" id="KW-0256">Endoplasmic reticulum</keyword>
<dbReference type="InterPro" id="IPR016093">
    <property type="entry name" value="MIR_motif"/>
</dbReference>
<protein>
    <recommendedName>
        <fullName evidence="12">Protein O-mannosyl-transferase 2</fullName>
        <ecNumber evidence="4">2.4.1.109</ecNumber>
    </recommendedName>
</protein>
<comment type="similarity">
    <text evidence="3">Belongs to the glycosyltransferase 39 family.</text>
</comment>
<keyword evidence="8" id="KW-0677">Repeat</keyword>
<feature type="region of interest" description="Disordered" evidence="15">
    <location>
        <begin position="379"/>
        <end position="417"/>
    </location>
</feature>
<feature type="transmembrane region" description="Helical" evidence="16">
    <location>
        <begin position="21"/>
        <end position="41"/>
    </location>
</feature>
<evidence type="ECO:0000256" key="4">
    <source>
        <dbReference type="ARBA" id="ARBA00012839"/>
    </source>
</evidence>
<accession>A0AAW0U9V7</accession>
<comment type="catalytic activity">
    <reaction evidence="13">
        <text>a di-trans,poly-cis-dolichyl beta-D-mannosyl phosphate + L-threonyl-[protein] = 3-O-(alpha-D-mannosyl)-L-threonyl-[protein] + a di-trans,poly-cis-dolichyl phosphate + H(+)</text>
        <dbReference type="Rhea" id="RHEA:53396"/>
        <dbReference type="Rhea" id="RHEA-COMP:11060"/>
        <dbReference type="Rhea" id="RHEA-COMP:13547"/>
        <dbReference type="Rhea" id="RHEA-COMP:19498"/>
        <dbReference type="Rhea" id="RHEA-COMP:19501"/>
        <dbReference type="ChEBI" id="CHEBI:15378"/>
        <dbReference type="ChEBI" id="CHEBI:30013"/>
        <dbReference type="ChEBI" id="CHEBI:57683"/>
        <dbReference type="ChEBI" id="CHEBI:58211"/>
        <dbReference type="ChEBI" id="CHEBI:137323"/>
        <dbReference type="EC" id="2.4.1.109"/>
    </reaction>
</comment>
<keyword evidence="7 16" id="KW-0812">Transmembrane</keyword>
<dbReference type="SMART" id="SM00472">
    <property type="entry name" value="MIR"/>
    <property type="match status" value="2"/>
</dbReference>
<evidence type="ECO:0000256" key="12">
    <source>
        <dbReference type="ARBA" id="ARBA00039583"/>
    </source>
</evidence>
<evidence type="ECO:0000256" key="11">
    <source>
        <dbReference type="ARBA" id="ARBA00023136"/>
    </source>
</evidence>
<evidence type="ECO:0000256" key="16">
    <source>
        <dbReference type="SAM" id="Phobius"/>
    </source>
</evidence>
<reference evidence="18 19" key="1">
    <citation type="submission" date="2023-03" db="EMBL/GenBank/DDBJ databases">
        <title>High-quality genome of Scylla paramamosain provides insights in environmental adaptation.</title>
        <authorList>
            <person name="Zhang L."/>
        </authorList>
    </citation>
    <scope>NUCLEOTIDE SEQUENCE [LARGE SCALE GENOMIC DNA]</scope>
    <source>
        <strain evidence="18">LZ_2023a</strain>
        <tissue evidence="18">Muscle</tissue>
    </source>
</reference>
<proteinExistence type="inferred from homology"/>
<dbReference type="InterPro" id="IPR027005">
    <property type="entry name" value="PMT-like"/>
</dbReference>
<feature type="transmembrane region" description="Helical" evidence="16">
    <location>
        <begin position="61"/>
        <end position="81"/>
    </location>
</feature>
<evidence type="ECO:0000256" key="15">
    <source>
        <dbReference type="SAM" id="MobiDB-lite"/>
    </source>
</evidence>
<feature type="transmembrane region" description="Helical" evidence="16">
    <location>
        <begin position="150"/>
        <end position="180"/>
    </location>
</feature>
<dbReference type="PANTHER" id="PTHR10050:SF46">
    <property type="entry name" value="PROTEIN O-MANNOSYL-TRANSFERASE 2"/>
    <property type="match status" value="1"/>
</dbReference>
<evidence type="ECO:0000256" key="1">
    <source>
        <dbReference type="ARBA" id="ARBA00004477"/>
    </source>
</evidence>
<dbReference type="InterPro" id="IPR036300">
    <property type="entry name" value="MIR_dom_sf"/>
</dbReference>
<keyword evidence="11 16" id="KW-0472">Membrane</keyword>
<dbReference type="SUPFAM" id="SSF82109">
    <property type="entry name" value="MIR domain"/>
    <property type="match status" value="1"/>
</dbReference>
<evidence type="ECO:0000256" key="5">
    <source>
        <dbReference type="ARBA" id="ARBA00022676"/>
    </source>
</evidence>
<feature type="transmembrane region" description="Helical" evidence="16">
    <location>
        <begin position="93"/>
        <end position="114"/>
    </location>
</feature>
<dbReference type="GO" id="GO:0004169">
    <property type="term" value="F:dolichyl-phosphate-mannose-protein mannosyltransferase activity"/>
    <property type="evidence" value="ECO:0007669"/>
    <property type="project" value="UniProtKB-EC"/>
</dbReference>
<evidence type="ECO:0000256" key="9">
    <source>
        <dbReference type="ARBA" id="ARBA00022824"/>
    </source>
</evidence>
<dbReference type="PANTHER" id="PTHR10050">
    <property type="entry name" value="DOLICHYL-PHOSPHATE-MANNOSE--PROTEIN MANNOSYLTRANSFERASE"/>
    <property type="match status" value="1"/>
</dbReference>
<dbReference type="AlphaFoldDB" id="A0AAW0U9V7"/>
<comment type="caution">
    <text evidence="18">The sequence shown here is derived from an EMBL/GenBank/DDBJ whole genome shotgun (WGS) entry which is preliminary data.</text>
</comment>
<evidence type="ECO:0000256" key="13">
    <source>
        <dbReference type="ARBA" id="ARBA00045085"/>
    </source>
</evidence>
<organism evidence="18 19">
    <name type="scientific">Scylla paramamosain</name>
    <name type="common">Mud crab</name>
    <dbReference type="NCBI Taxonomy" id="85552"/>
    <lineage>
        <taxon>Eukaryota</taxon>
        <taxon>Metazoa</taxon>
        <taxon>Ecdysozoa</taxon>
        <taxon>Arthropoda</taxon>
        <taxon>Crustacea</taxon>
        <taxon>Multicrustacea</taxon>
        <taxon>Malacostraca</taxon>
        <taxon>Eumalacostraca</taxon>
        <taxon>Eucarida</taxon>
        <taxon>Decapoda</taxon>
        <taxon>Pleocyemata</taxon>
        <taxon>Brachyura</taxon>
        <taxon>Eubrachyura</taxon>
        <taxon>Portunoidea</taxon>
        <taxon>Portunidae</taxon>
        <taxon>Portuninae</taxon>
        <taxon>Scylla</taxon>
    </lineage>
</organism>
<dbReference type="InterPro" id="IPR003342">
    <property type="entry name" value="ArnT-like_N"/>
</dbReference>
<comment type="subcellular location">
    <subcellularLocation>
        <location evidence="1">Endoplasmic reticulum membrane</location>
        <topology evidence="1">Multi-pass membrane protein</topology>
    </subcellularLocation>
</comment>
<evidence type="ECO:0000256" key="8">
    <source>
        <dbReference type="ARBA" id="ARBA00022737"/>
    </source>
</evidence>
<sequence>MRRWDEAHFGKMVSWYINRTFFMDVHPPGGKLLLTLFAYLGGYNGSHAFNNPSDSYEDYDGIMAVRVGCALLGAGMVPLGFHSIWCLTHSLTSATIAAALIIFDIGSITLSKFILLDPPLMFFILASFHGLCLLQQVKHRPFSWAWWGRLTYTGVALGCVVSVKFVGVFVVGVVGVYTCLDLWDALGNQRTPLVVVGQHFLARALCLILLPATIYLSIFAIHDALLHIAKSPHAADEAHFSPGFQMNLRGNALNNVSQPREVAYGSLVTLRSNNLAGVYLHSHNLTYPGRAETKRWQQVTGFRAKDHNNFFRILFPEEDPELRDGFYGGPPELVGHGDWVRLHHPATGALLSCSKNKSFVTTKHNLVYARPVNLTQTPAEDDQSELFGGQPATSSASVLQPPHPYTLPSPSLSPYCC</sequence>
<feature type="transmembrane region" description="Helical" evidence="16">
    <location>
        <begin position="200"/>
        <end position="221"/>
    </location>
</feature>
<keyword evidence="10 16" id="KW-1133">Transmembrane helix</keyword>
<dbReference type="EC" id="2.4.1.109" evidence="4"/>
<dbReference type="Proteomes" id="UP001487740">
    <property type="component" value="Unassembled WGS sequence"/>
</dbReference>
<evidence type="ECO:0000313" key="19">
    <source>
        <dbReference type="Proteomes" id="UP001487740"/>
    </source>
</evidence>
<evidence type="ECO:0000256" key="7">
    <source>
        <dbReference type="ARBA" id="ARBA00022692"/>
    </source>
</evidence>
<keyword evidence="6" id="KW-0808">Transferase</keyword>
<keyword evidence="5" id="KW-0328">Glycosyltransferase</keyword>
<feature type="transmembrane region" description="Helical" evidence="16">
    <location>
        <begin position="120"/>
        <end position="138"/>
    </location>
</feature>
<dbReference type="GO" id="GO:0005789">
    <property type="term" value="C:endoplasmic reticulum membrane"/>
    <property type="evidence" value="ECO:0007669"/>
    <property type="project" value="UniProtKB-SubCell"/>
</dbReference>
<evidence type="ECO:0000256" key="2">
    <source>
        <dbReference type="ARBA" id="ARBA00004922"/>
    </source>
</evidence>
<comment type="pathway">
    <text evidence="2">Protein modification; protein glycosylation.</text>
</comment>